<organism evidence="2 3">
    <name type="scientific">Sphingobacterium nematocida</name>
    <dbReference type="NCBI Taxonomy" id="1513896"/>
    <lineage>
        <taxon>Bacteria</taxon>
        <taxon>Pseudomonadati</taxon>
        <taxon>Bacteroidota</taxon>
        <taxon>Sphingobacteriia</taxon>
        <taxon>Sphingobacteriales</taxon>
        <taxon>Sphingobacteriaceae</taxon>
        <taxon>Sphingobacterium</taxon>
    </lineage>
</organism>
<feature type="chain" id="PRO_5013001812" evidence="1">
    <location>
        <begin position="25"/>
        <end position="76"/>
    </location>
</feature>
<gene>
    <name evidence="2" type="ORF">SAMN05660841_04281</name>
</gene>
<accession>A0A1T5GQN6</accession>
<sequence length="76" mass="8492">MMNNKATQKLIICSCMAIAISLYNYLPTTVTPEALDEVESANTIDFDLLGTKIFAPKKPTKLSDQQALEHYLTQQN</sequence>
<dbReference type="OrthoDB" id="9891087at2"/>
<dbReference type="Proteomes" id="UP000190150">
    <property type="component" value="Unassembled WGS sequence"/>
</dbReference>
<feature type="signal peptide" evidence="1">
    <location>
        <begin position="1"/>
        <end position="24"/>
    </location>
</feature>
<name>A0A1T5GQN6_9SPHI</name>
<protein>
    <submittedName>
        <fullName evidence="2">Uncharacterized protein</fullName>
    </submittedName>
</protein>
<evidence type="ECO:0000256" key="1">
    <source>
        <dbReference type="SAM" id="SignalP"/>
    </source>
</evidence>
<keyword evidence="3" id="KW-1185">Reference proteome</keyword>
<dbReference type="EMBL" id="FUZF01000030">
    <property type="protein sequence ID" value="SKC10734.1"/>
    <property type="molecule type" value="Genomic_DNA"/>
</dbReference>
<dbReference type="RefSeq" id="WP_139375438.1">
    <property type="nucleotide sequence ID" value="NZ_FUZF01000030.1"/>
</dbReference>
<dbReference type="AlphaFoldDB" id="A0A1T5GQN6"/>
<keyword evidence="1" id="KW-0732">Signal</keyword>
<dbReference type="STRING" id="1513896.SAMN05660841_04281"/>
<proteinExistence type="predicted"/>
<evidence type="ECO:0000313" key="3">
    <source>
        <dbReference type="Proteomes" id="UP000190150"/>
    </source>
</evidence>
<evidence type="ECO:0000313" key="2">
    <source>
        <dbReference type="EMBL" id="SKC10734.1"/>
    </source>
</evidence>
<reference evidence="3" key="1">
    <citation type="submission" date="2017-02" db="EMBL/GenBank/DDBJ databases">
        <authorList>
            <person name="Varghese N."/>
            <person name="Submissions S."/>
        </authorList>
    </citation>
    <scope>NUCLEOTIDE SEQUENCE [LARGE SCALE GENOMIC DNA]</scope>
    <source>
        <strain evidence="3">DSM 24091</strain>
    </source>
</reference>